<dbReference type="Proteomes" id="UP000955338">
    <property type="component" value="Chromosome"/>
</dbReference>
<comment type="subcellular location">
    <subcellularLocation>
        <location evidence="1 4">Cytoplasm</location>
    </subcellularLocation>
</comment>
<comment type="subunit">
    <text evidence="4">Interacts with the cytoplasmic NapA precursor.</text>
</comment>
<dbReference type="HAMAP" id="MF_02200">
    <property type="entry name" value="NapD"/>
    <property type="match status" value="1"/>
</dbReference>
<organism evidence="5 6">
    <name type="scientific">Mergibacter septicus</name>
    <dbReference type="NCBI Taxonomy" id="221402"/>
    <lineage>
        <taxon>Bacteria</taxon>
        <taxon>Pseudomonadati</taxon>
        <taxon>Pseudomonadota</taxon>
        <taxon>Gammaproteobacteria</taxon>
        <taxon>Pasteurellales</taxon>
        <taxon>Pasteurellaceae</taxon>
        <taxon>Mergibacter</taxon>
    </lineage>
</organism>
<dbReference type="Pfam" id="PF03927">
    <property type="entry name" value="NapD"/>
    <property type="match status" value="1"/>
</dbReference>
<accession>A0A8D4LIT3</accession>
<comment type="function">
    <text evidence="4">Chaperone for NapA, the catalytic subunit of the periplasmic nitrate reductase. It binds directly and specifically to the twin-arginine signal peptide of NapA, preventing premature interaction with the Tat translocase and premature export.</text>
</comment>
<evidence type="ECO:0000256" key="2">
    <source>
        <dbReference type="ARBA" id="ARBA00022490"/>
    </source>
</evidence>
<gene>
    <name evidence="4" type="primary">napD</name>
    <name evidence="5" type="ORF">CEP48_01065</name>
</gene>
<dbReference type="PANTHER" id="PTHR38603">
    <property type="entry name" value="CHAPERONE NAPD"/>
    <property type="match status" value="1"/>
</dbReference>
<evidence type="ECO:0000256" key="3">
    <source>
        <dbReference type="ARBA" id="ARBA00023186"/>
    </source>
</evidence>
<dbReference type="InterPro" id="IPR005623">
    <property type="entry name" value="Chaperone_NapD_NO3_reduct"/>
</dbReference>
<dbReference type="GO" id="GO:0051224">
    <property type="term" value="P:negative regulation of protein transport"/>
    <property type="evidence" value="ECO:0007669"/>
    <property type="project" value="UniProtKB-UniRule"/>
</dbReference>
<keyword evidence="2 4" id="KW-0963">Cytoplasm</keyword>
<keyword evidence="3 4" id="KW-0143">Chaperone</keyword>
<evidence type="ECO:0000313" key="5">
    <source>
        <dbReference type="EMBL" id="QDJ14097.1"/>
    </source>
</evidence>
<dbReference type="GO" id="GO:0005048">
    <property type="term" value="F:signal sequence binding"/>
    <property type="evidence" value="ECO:0007669"/>
    <property type="project" value="UniProtKB-UniRule"/>
</dbReference>
<dbReference type="Gene3D" id="3.30.70.920">
    <property type="match status" value="1"/>
</dbReference>
<protein>
    <recommendedName>
        <fullName evidence="4">Chaperone NapD</fullName>
    </recommendedName>
    <alternativeName>
        <fullName evidence="4">NapA signal peptide-binding chaperone NapD</fullName>
    </alternativeName>
</protein>
<reference evidence="5" key="1">
    <citation type="submission" date="2017-06" db="EMBL/GenBank/DDBJ databases">
        <title>Genome sequencing of pathogenic and non-pathogenic strains within Bisgaard taxon 40.</title>
        <authorList>
            <person name="Ladner J.T."/>
            <person name="Lovett S.P."/>
            <person name="Koroleva G."/>
            <person name="Lorch J.M."/>
        </authorList>
    </citation>
    <scope>NUCLEOTIDE SEQUENCE</scope>
    <source>
        <strain evidence="5">27576-1-I1</strain>
    </source>
</reference>
<name>A0A8D4LIT3_9PAST</name>
<dbReference type="PANTHER" id="PTHR38603:SF1">
    <property type="entry name" value="CHAPERONE NAPD"/>
    <property type="match status" value="1"/>
</dbReference>
<dbReference type="EMBL" id="CP022011">
    <property type="protein sequence ID" value="QDJ14097.1"/>
    <property type="molecule type" value="Genomic_DNA"/>
</dbReference>
<keyword evidence="6" id="KW-1185">Reference proteome</keyword>
<dbReference type="RefSeq" id="WP_261919817.1">
    <property type="nucleotide sequence ID" value="NZ_CP022010.1"/>
</dbReference>
<proteinExistence type="inferred from homology"/>
<sequence length="90" mass="10126">MKNTVTIENAKEWHVCSLIVQGLPTKLAQIKQALLAISLTEIYASDDQNGKIVVVMQSHNQRQLLQQIEDARNIDGVITVSLVYHQQDVE</sequence>
<comment type="similarity">
    <text evidence="4">Belongs to the NapD family.</text>
</comment>
<dbReference type="AlphaFoldDB" id="A0A8D4LIT3"/>
<evidence type="ECO:0000256" key="1">
    <source>
        <dbReference type="ARBA" id="ARBA00004496"/>
    </source>
</evidence>
<evidence type="ECO:0000313" key="6">
    <source>
        <dbReference type="Proteomes" id="UP000955338"/>
    </source>
</evidence>
<dbReference type="GO" id="GO:0005737">
    <property type="term" value="C:cytoplasm"/>
    <property type="evidence" value="ECO:0007669"/>
    <property type="project" value="UniProtKB-SubCell"/>
</dbReference>
<evidence type="ECO:0000256" key="4">
    <source>
        <dbReference type="HAMAP-Rule" id="MF_02200"/>
    </source>
</evidence>